<dbReference type="Gene3D" id="3.30.590.10">
    <property type="entry name" value="Glutamine synthetase/guanido kinase, catalytic domain"/>
    <property type="match status" value="1"/>
</dbReference>
<dbReference type="STRING" id="1036808.A0A0C2ZTF1"/>
<sequence>MAHLPSVIAFTLPLPQSYARMLDEIWPGRTWACWGLDHREVPVRIANPSSPYTRAALRLNWSMGLRVRILRLRAC</sequence>
<name>A0A0C2ZTF1_9AGAM</name>
<dbReference type="Pfam" id="PF00120">
    <property type="entry name" value="Gln-synt_C"/>
    <property type="match status" value="1"/>
</dbReference>
<proteinExistence type="inferred from homology"/>
<dbReference type="PANTHER" id="PTHR43785:SF2">
    <property type="entry name" value="TYPE-1 GLUTAMINE SYNTHETASE 1"/>
    <property type="match status" value="1"/>
</dbReference>
<reference evidence="5" key="2">
    <citation type="submission" date="2015-01" db="EMBL/GenBank/DDBJ databases">
        <title>Evolutionary Origins and Diversification of the Mycorrhizal Mutualists.</title>
        <authorList>
            <consortium name="DOE Joint Genome Institute"/>
            <consortium name="Mycorrhizal Genomics Consortium"/>
            <person name="Kohler A."/>
            <person name="Kuo A."/>
            <person name="Nagy L.G."/>
            <person name="Floudas D."/>
            <person name="Copeland A."/>
            <person name="Barry K.W."/>
            <person name="Cichocki N."/>
            <person name="Veneault-Fourrey C."/>
            <person name="LaButti K."/>
            <person name="Lindquist E.A."/>
            <person name="Lipzen A."/>
            <person name="Lundell T."/>
            <person name="Morin E."/>
            <person name="Murat C."/>
            <person name="Riley R."/>
            <person name="Ohm R."/>
            <person name="Sun H."/>
            <person name="Tunlid A."/>
            <person name="Henrissat B."/>
            <person name="Grigoriev I.V."/>
            <person name="Hibbett D.S."/>
            <person name="Martin F."/>
        </authorList>
    </citation>
    <scope>NUCLEOTIDE SEQUENCE [LARGE SCALE GENOMIC DNA]</scope>
    <source>
        <strain evidence="5">Foug A</strain>
    </source>
</reference>
<evidence type="ECO:0000256" key="2">
    <source>
        <dbReference type="RuleBase" id="RU000384"/>
    </source>
</evidence>
<dbReference type="HOGENOM" id="CLU_2672548_0_0_1"/>
<evidence type="ECO:0000313" key="4">
    <source>
        <dbReference type="EMBL" id="KIM64798.1"/>
    </source>
</evidence>
<evidence type="ECO:0000259" key="3">
    <source>
        <dbReference type="Pfam" id="PF00120"/>
    </source>
</evidence>
<dbReference type="InterPro" id="IPR008146">
    <property type="entry name" value="Gln_synth_cat_dom"/>
</dbReference>
<evidence type="ECO:0000313" key="5">
    <source>
        <dbReference type="Proteomes" id="UP000053989"/>
    </source>
</evidence>
<gene>
    <name evidence="4" type="ORF">SCLCIDRAFT_1212880</name>
</gene>
<dbReference type="InParanoid" id="A0A0C2ZTF1"/>
<evidence type="ECO:0000256" key="1">
    <source>
        <dbReference type="ARBA" id="ARBA00022598"/>
    </source>
</evidence>
<dbReference type="InterPro" id="IPR014746">
    <property type="entry name" value="Gln_synth/guanido_kin_cat_dom"/>
</dbReference>
<keyword evidence="5" id="KW-1185">Reference proteome</keyword>
<feature type="domain" description="GS catalytic" evidence="3">
    <location>
        <begin position="2"/>
        <end position="59"/>
    </location>
</feature>
<keyword evidence="1" id="KW-0436">Ligase</keyword>
<dbReference type="AlphaFoldDB" id="A0A0C2ZTF1"/>
<dbReference type="SUPFAM" id="SSF55931">
    <property type="entry name" value="Glutamine synthetase/guanido kinase"/>
    <property type="match status" value="1"/>
</dbReference>
<accession>A0A0C2ZTF1</accession>
<dbReference type="GO" id="GO:0004356">
    <property type="term" value="F:glutamine synthetase activity"/>
    <property type="evidence" value="ECO:0007669"/>
    <property type="project" value="InterPro"/>
</dbReference>
<dbReference type="EMBL" id="KN822026">
    <property type="protein sequence ID" value="KIM64798.1"/>
    <property type="molecule type" value="Genomic_DNA"/>
</dbReference>
<dbReference type="PANTHER" id="PTHR43785">
    <property type="entry name" value="GAMMA-GLUTAMYLPUTRESCINE SYNTHETASE"/>
    <property type="match status" value="1"/>
</dbReference>
<comment type="similarity">
    <text evidence="2">Belongs to the glutamine synthetase family.</text>
</comment>
<reference evidence="4 5" key="1">
    <citation type="submission" date="2014-04" db="EMBL/GenBank/DDBJ databases">
        <authorList>
            <consortium name="DOE Joint Genome Institute"/>
            <person name="Kuo A."/>
            <person name="Kohler A."/>
            <person name="Nagy L.G."/>
            <person name="Floudas D."/>
            <person name="Copeland A."/>
            <person name="Barry K.W."/>
            <person name="Cichocki N."/>
            <person name="Veneault-Fourrey C."/>
            <person name="LaButti K."/>
            <person name="Lindquist E.A."/>
            <person name="Lipzen A."/>
            <person name="Lundell T."/>
            <person name="Morin E."/>
            <person name="Murat C."/>
            <person name="Sun H."/>
            <person name="Tunlid A."/>
            <person name="Henrissat B."/>
            <person name="Grigoriev I.V."/>
            <person name="Hibbett D.S."/>
            <person name="Martin F."/>
            <person name="Nordberg H.P."/>
            <person name="Cantor M.N."/>
            <person name="Hua S.X."/>
        </authorList>
    </citation>
    <scope>NUCLEOTIDE SEQUENCE [LARGE SCALE GENOMIC DNA]</scope>
    <source>
        <strain evidence="4 5">Foug A</strain>
    </source>
</reference>
<protein>
    <recommendedName>
        <fullName evidence="3">GS catalytic domain-containing protein</fullName>
    </recommendedName>
</protein>
<organism evidence="4 5">
    <name type="scientific">Scleroderma citrinum Foug A</name>
    <dbReference type="NCBI Taxonomy" id="1036808"/>
    <lineage>
        <taxon>Eukaryota</taxon>
        <taxon>Fungi</taxon>
        <taxon>Dikarya</taxon>
        <taxon>Basidiomycota</taxon>
        <taxon>Agaricomycotina</taxon>
        <taxon>Agaricomycetes</taxon>
        <taxon>Agaricomycetidae</taxon>
        <taxon>Boletales</taxon>
        <taxon>Sclerodermatineae</taxon>
        <taxon>Sclerodermataceae</taxon>
        <taxon>Scleroderma</taxon>
    </lineage>
</organism>
<dbReference type="OrthoDB" id="3364440at2759"/>
<dbReference type="Proteomes" id="UP000053989">
    <property type="component" value="Unassembled WGS sequence"/>
</dbReference>